<evidence type="ECO:0000313" key="2">
    <source>
        <dbReference type="Proteomes" id="UP001060085"/>
    </source>
</evidence>
<dbReference type="EMBL" id="CM044702">
    <property type="protein sequence ID" value="KAI5675298.1"/>
    <property type="molecule type" value="Genomic_DNA"/>
</dbReference>
<keyword evidence="2" id="KW-1185">Reference proteome</keyword>
<protein>
    <submittedName>
        <fullName evidence="1">Uncharacterized protein</fullName>
    </submittedName>
</protein>
<organism evidence="1 2">
    <name type="scientific">Catharanthus roseus</name>
    <name type="common">Madagascar periwinkle</name>
    <name type="synonym">Vinca rosea</name>
    <dbReference type="NCBI Taxonomy" id="4058"/>
    <lineage>
        <taxon>Eukaryota</taxon>
        <taxon>Viridiplantae</taxon>
        <taxon>Streptophyta</taxon>
        <taxon>Embryophyta</taxon>
        <taxon>Tracheophyta</taxon>
        <taxon>Spermatophyta</taxon>
        <taxon>Magnoliopsida</taxon>
        <taxon>eudicotyledons</taxon>
        <taxon>Gunneridae</taxon>
        <taxon>Pentapetalae</taxon>
        <taxon>asterids</taxon>
        <taxon>lamiids</taxon>
        <taxon>Gentianales</taxon>
        <taxon>Apocynaceae</taxon>
        <taxon>Rauvolfioideae</taxon>
        <taxon>Vinceae</taxon>
        <taxon>Catharanthinae</taxon>
        <taxon>Catharanthus</taxon>
    </lineage>
</organism>
<name>A0ACC0BRY9_CATRO</name>
<proteinExistence type="predicted"/>
<sequence>MAKEKEGTNLLVEIMTLFNRKLLKISAARISALLEFSALLDFSALLHFFCSSCFSFLLAIFCCSFSSSSLKLRLLLLYFFMFFPRFPQ</sequence>
<reference evidence="2" key="1">
    <citation type="journal article" date="2023" name="Nat. Plants">
        <title>Single-cell RNA sequencing provides a high-resolution roadmap for understanding the multicellular compartmentation of specialized metabolism.</title>
        <authorList>
            <person name="Sun S."/>
            <person name="Shen X."/>
            <person name="Li Y."/>
            <person name="Li Y."/>
            <person name="Wang S."/>
            <person name="Li R."/>
            <person name="Zhang H."/>
            <person name="Shen G."/>
            <person name="Guo B."/>
            <person name="Wei J."/>
            <person name="Xu J."/>
            <person name="St-Pierre B."/>
            <person name="Chen S."/>
            <person name="Sun C."/>
        </authorList>
    </citation>
    <scope>NUCLEOTIDE SEQUENCE [LARGE SCALE GENOMIC DNA]</scope>
</reference>
<gene>
    <name evidence="1" type="ORF">M9H77_06248</name>
</gene>
<accession>A0ACC0BRY9</accession>
<comment type="caution">
    <text evidence="1">The sequence shown here is derived from an EMBL/GenBank/DDBJ whole genome shotgun (WGS) entry which is preliminary data.</text>
</comment>
<dbReference type="Proteomes" id="UP001060085">
    <property type="component" value="Linkage Group LG02"/>
</dbReference>
<evidence type="ECO:0000313" key="1">
    <source>
        <dbReference type="EMBL" id="KAI5675298.1"/>
    </source>
</evidence>